<dbReference type="PROSITE" id="PS51192">
    <property type="entry name" value="HELICASE_ATP_BIND_1"/>
    <property type="match status" value="1"/>
</dbReference>
<dbReference type="GO" id="GO:0005524">
    <property type="term" value="F:ATP binding"/>
    <property type="evidence" value="ECO:0007669"/>
    <property type="project" value="InterPro"/>
</dbReference>
<dbReference type="GO" id="GO:0003677">
    <property type="term" value="F:DNA binding"/>
    <property type="evidence" value="ECO:0007669"/>
    <property type="project" value="InterPro"/>
</dbReference>
<name>A0A486QS38_KLEPN</name>
<accession>A0A486QS38</accession>
<dbReference type="InterPro" id="IPR006935">
    <property type="entry name" value="Helicase/UvrB_N"/>
</dbReference>
<dbReference type="InterPro" id="IPR011332">
    <property type="entry name" value="Ribosomal_zn-bd"/>
</dbReference>
<dbReference type="InterPro" id="IPR027417">
    <property type="entry name" value="P-loop_NTPase"/>
</dbReference>
<dbReference type="PANTHER" id="PTHR47396">
    <property type="entry name" value="TYPE I RESTRICTION ENZYME ECOKI R PROTEIN"/>
    <property type="match status" value="1"/>
</dbReference>
<dbReference type="SMART" id="SM00490">
    <property type="entry name" value="HELICc"/>
    <property type="match status" value="1"/>
</dbReference>
<dbReference type="AlphaFoldDB" id="A0A486QS38"/>
<evidence type="ECO:0000259" key="2">
    <source>
        <dbReference type="PROSITE" id="PS51194"/>
    </source>
</evidence>
<dbReference type="FunFam" id="3.40.50.300:FF:000794">
    <property type="entry name" value="ATP-dependent RNA helicase"/>
    <property type="match status" value="1"/>
</dbReference>
<dbReference type="SUPFAM" id="SSF52540">
    <property type="entry name" value="P-loop containing nucleoside triphosphate hydrolases"/>
    <property type="match status" value="1"/>
</dbReference>
<proteinExistence type="predicted"/>
<dbReference type="InterPro" id="IPR014001">
    <property type="entry name" value="Helicase_ATP-bd"/>
</dbReference>
<feature type="domain" description="Helicase C-terminal" evidence="2">
    <location>
        <begin position="241"/>
        <end position="386"/>
    </location>
</feature>
<protein>
    <submittedName>
        <fullName evidence="3">DNA or RNA helicase of superfamily II</fullName>
    </submittedName>
</protein>
<evidence type="ECO:0000259" key="1">
    <source>
        <dbReference type="PROSITE" id="PS51192"/>
    </source>
</evidence>
<dbReference type="PROSITE" id="PS51194">
    <property type="entry name" value="HELICASE_CTER"/>
    <property type="match status" value="1"/>
</dbReference>
<dbReference type="Pfam" id="PF04851">
    <property type="entry name" value="ResIII"/>
    <property type="match status" value="1"/>
</dbReference>
<dbReference type="SUPFAM" id="SSF57829">
    <property type="entry name" value="Zn-binding ribosomal proteins"/>
    <property type="match status" value="1"/>
</dbReference>
<dbReference type="InterPro" id="IPR001650">
    <property type="entry name" value="Helicase_C-like"/>
</dbReference>
<dbReference type="GO" id="GO:0005829">
    <property type="term" value="C:cytosol"/>
    <property type="evidence" value="ECO:0007669"/>
    <property type="project" value="TreeGrafter"/>
</dbReference>
<dbReference type="EMBL" id="CAAHCY010000001">
    <property type="protein sequence ID" value="VGL92381.1"/>
    <property type="molecule type" value="Genomic_DNA"/>
</dbReference>
<dbReference type="RefSeq" id="WP_071080634.1">
    <property type="nucleotide sequence ID" value="NZ_BIIV01000001.1"/>
</dbReference>
<dbReference type="GO" id="GO:0004386">
    <property type="term" value="F:helicase activity"/>
    <property type="evidence" value="ECO:0007669"/>
    <property type="project" value="UniProtKB-KW"/>
</dbReference>
<sequence>MTFTLRPYQQEAVDATLAWFRRHTEPAAIVLPTGAGKSLVIAELARLARGRVLVLAHVKELVAQNHAKYCTLGLEADIFAAGLQRKESHGKVVFGSVQSVARNLDQFRSEFSLLIVDECHRISDDDDSQYQQIIGHLRQVNPQIRLLGLTATPFRLGKGWIYQFHYHGMVRGDEKALFRDCIYELPLRYMIKHGYLTPPERLDMPVVQYDFSRLQAQSNGLFSEADLNHELKKQQRITPHIVSQIVEFAENRKGVMIFAATVEHAREVTGLLPVGQAALITGETPGPERDRIIEAFKAQAYRYLVNVAVLTTGFDAPHVDLIAILRPTESVSLYQQIVGRGLRLAPGKTDCLILDYAGNPHDLYAPEVGTPKGKSDNVPVQVFCPACGFANTFWGKTTADGTLIEHFGRRCQGWFEDDDGHREQCDFRFRFKNCPQCNAENDIAARRCRECDTILVDPDDMLKAALKLKDALVLRCSGMALQHGGDEKGPWLKITYYDEDGADVSERFRLQTPAQRTAFEQLFIRPHTRTPGVPLRWITPADIVTQQALLRHPDFVVARMKGQYWQVREKVFDYQGRFRRANELR</sequence>
<dbReference type="Pfam" id="PF00271">
    <property type="entry name" value="Helicase_C"/>
    <property type="match status" value="1"/>
</dbReference>
<reference evidence="3" key="1">
    <citation type="submission" date="2019-03" db="EMBL/GenBank/DDBJ databases">
        <authorList>
            <consortium name="Pathogen Informatics"/>
        </authorList>
    </citation>
    <scope>NUCLEOTIDE SEQUENCE</scope>
    <source>
        <strain evidence="3">5012STDY7626354</strain>
    </source>
</reference>
<organism evidence="3">
    <name type="scientific">Klebsiella pneumoniae</name>
    <dbReference type="NCBI Taxonomy" id="573"/>
    <lineage>
        <taxon>Bacteria</taxon>
        <taxon>Pseudomonadati</taxon>
        <taxon>Pseudomonadota</taxon>
        <taxon>Gammaproteobacteria</taxon>
        <taxon>Enterobacterales</taxon>
        <taxon>Enterobacteriaceae</taxon>
        <taxon>Klebsiella/Raoultella group</taxon>
        <taxon>Klebsiella</taxon>
        <taxon>Klebsiella pneumoniae complex</taxon>
    </lineage>
</organism>
<dbReference type="PANTHER" id="PTHR47396:SF1">
    <property type="entry name" value="ATP-DEPENDENT HELICASE IRC3-RELATED"/>
    <property type="match status" value="1"/>
</dbReference>
<keyword evidence="3" id="KW-0378">Hydrolase</keyword>
<feature type="domain" description="Helicase ATP-binding" evidence="1">
    <location>
        <begin position="18"/>
        <end position="171"/>
    </location>
</feature>
<dbReference type="Gene3D" id="3.40.50.300">
    <property type="entry name" value="P-loop containing nucleotide triphosphate hydrolases"/>
    <property type="match status" value="2"/>
</dbReference>
<keyword evidence="3" id="KW-0547">Nucleotide-binding</keyword>
<gene>
    <name evidence="3" type="ORF">SAMEA4873555_01576</name>
</gene>
<keyword evidence="3" id="KW-0347">Helicase</keyword>
<dbReference type="FunFam" id="3.40.50.300:FF:000859">
    <property type="entry name" value="ATP-dependent RNA helicase"/>
    <property type="match status" value="1"/>
</dbReference>
<dbReference type="GO" id="GO:0006412">
    <property type="term" value="P:translation"/>
    <property type="evidence" value="ECO:0007669"/>
    <property type="project" value="InterPro"/>
</dbReference>
<dbReference type="GO" id="GO:0016787">
    <property type="term" value="F:hydrolase activity"/>
    <property type="evidence" value="ECO:0007669"/>
    <property type="project" value="InterPro"/>
</dbReference>
<keyword evidence="3" id="KW-0067">ATP-binding</keyword>
<dbReference type="SMART" id="SM00487">
    <property type="entry name" value="DEXDc"/>
    <property type="match status" value="1"/>
</dbReference>
<dbReference type="InterPro" id="IPR050742">
    <property type="entry name" value="Helicase_Restrict-Modif_Enz"/>
</dbReference>
<evidence type="ECO:0000313" key="3">
    <source>
        <dbReference type="EMBL" id="VGL92381.1"/>
    </source>
</evidence>